<dbReference type="EMBL" id="LR134533">
    <property type="protein sequence ID" value="VEJ50803.1"/>
    <property type="molecule type" value="Genomic_DNA"/>
</dbReference>
<sequence length="193" mass="21572">MVSIFGKDKKESSMDSMVKTAFAIWLAACCGMAAAETRLVLNDDYLVGEWWCLVKDADEDFISLSNTEYRSDHTFSSKSVLSALHLFRISSEEKGTWNIAGNEIHTHSALFDVKREKDHEESAQVVRELSEEERQMAEDLGQTLFQGMLQQQGAYTKDIYRLDTLGENSFRVSGGEGDGLIKGKCSRVIGNGK</sequence>
<proteinExistence type="predicted"/>
<dbReference type="STRING" id="28091.SAMEA3174300_01506"/>
<name>A0A448VM05_9NEIS</name>
<accession>A0A448VM05</accession>
<organism evidence="1 2">
    <name type="scientific">Neisseria weaveri</name>
    <dbReference type="NCBI Taxonomy" id="28091"/>
    <lineage>
        <taxon>Bacteria</taxon>
        <taxon>Pseudomonadati</taxon>
        <taxon>Pseudomonadota</taxon>
        <taxon>Betaproteobacteria</taxon>
        <taxon>Neisseriales</taxon>
        <taxon>Neisseriaceae</taxon>
        <taxon>Neisseria</taxon>
    </lineage>
</organism>
<evidence type="ECO:0000313" key="1">
    <source>
        <dbReference type="EMBL" id="VEJ50803.1"/>
    </source>
</evidence>
<keyword evidence="2" id="KW-1185">Reference proteome</keyword>
<dbReference type="Proteomes" id="UP000272771">
    <property type="component" value="Chromosome"/>
</dbReference>
<reference evidence="1 2" key="1">
    <citation type="submission" date="2018-12" db="EMBL/GenBank/DDBJ databases">
        <authorList>
            <consortium name="Pathogen Informatics"/>
        </authorList>
    </citation>
    <scope>NUCLEOTIDE SEQUENCE [LARGE SCALE GENOMIC DNA]</scope>
    <source>
        <strain evidence="1 2">NCTC12742</strain>
    </source>
</reference>
<dbReference type="AlphaFoldDB" id="A0A448VM05"/>
<gene>
    <name evidence="1" type="ORF">NCTC12742_00882</name>
</gene>
<protein>
    <submittedName>
        <fullName evidence="1">Uncharacterized protein</fullName>
    </submittedName>
</protein>
<evidence type="ECO:0000313" key="2">
    <source>
        <dbReference type="Proteomes" id="UP000272771"/>
    </source>
</evidence>